<dbReference type="PANTHER" id="PTHR42796:SF4">
    <property type="entry name" value="FUMARYLACETOACETATE HYDROLASE DOMAIN-CONTAINING PROTEIN 2A"/>
    <property type="match status" value="1"/>
</dbReference>
<sequence>MKLISYKPKEIPGDFRMGLMVNGEVYDLQESYRKAIGVGKGVPLQRSMPTDPASFYRLGKDVLNLAHQAERYLKDTEETPISKDLIELGTPVPAPSKIICIGKNYAAHAEEMKGEVPDYPVLFAKFRNALIGPADDIEKPAATNKLDYEVELGVVIGSEATNVQREDALQYIAGYTIGNDISARDLQKRTPQWLQGKTLDRSTPIGPWVVTADELEDPSNLAVCTFVNGEKRQESSTSHLIFDIPQLINFISSLITLEPGDIILTGTPDGVGVAMDPPHFLKDGDVVRLEIEQIGSMENRVREV</sequence>
<comment type="caution">
    <text evidence="4">The sequence shown here is derived from an EMBL/GenBank/DDBJ whole genome shotgun (WGS) entry which is preliminary data.</text>
</comment>
<dbReference type="InterPro" id="IPR036663">
    <property type="entry name" value="Fumarylacetoacetase_C_sf"/>
</dbReference>
<evidence type="ECO:0000256" key="1">
    <source>
        <dbReference type="ARBA" id="ARBA00010211"/>
    </source>
</evidence>
<name>A0ABV7CXV3_9BACI</name>
<dbReference type="PANTHER" id="PTHR42796">
    <property type="entry name" value="FUMARYLACETOACETATE HYDROLASE DOMAIN-CONTAINING PROTEIN 2A-RELATED"/>
    <property type="match status" value="1"/>
</dbReference>
<dbReference type="Pfam" id="PF01557">
    <property type="entry name" value="FAA_hydrolase"/>
    <property type="match status" value="1"/>
</dbReference>
<gene>
    <name evidence="4" type="ORF">ACFOGI_13870</name>
</gene>
<keyword evidence="2" id="KW-0479">Metal-binding</keyword>
<accession>A0ABV7CXV3</accession>
<evidence type="ECO:0000259" key="3">
    <source>
        <dbReference type="Pfam" id="PF01557"/>
    </source>
</evidence>
<dbReference type="RefSeq" id="WP_390273755.1">
    <property type="nucleotide sequence ID" value="NZ_JBHRSA010000049.1"/>
</dbReference>
<protein>
    <submittedName>
        <fullName evidence="4">Fumarylacetoacetate hydrolase family protein</fullName>
    </submittedName>
</protein>
<evidence type="ECO:0000313" key="4">
    <source>
        <dbReference type="EMBL" id="MFC3041331.1"/>
    </source>
</evidence>
<dbReference type="Proteomes" id="UP001595279">
    <property type="component" value="Unassembled WGS sequence"/>
</dbReference>
<evidence type="ECO:0000256" key="2">
    <source>
        <dbReference type="ARBA" id="ARBA00022723"/>
    </source>
</evidence>
<reference evidence="5" key="1">
    <citation type="journal article" date="2019" name="Int. J. Syst. Evol. Microbiol.">
        <title>The Global Catalogue of Microorganisms (GCM) 10K type strain sequencing project: providing services to taxonomists for standard genome sequencing and annotation.</title>
        <authorList>
            <consortium name="The Broad Institute Genomics Platform"/>
            <consortium name="The Broad Institute Genome Sequencing Center for Infectious Disease"/>
            <person name="Wu L."/>
            <person name="Ma J."/>
        </authorList>
    </citation>
    <scope>NUCLEOTIDE SEQUENCE [LARGE SCALE GENOMIC DNA]</scope>
    <source>
        <strain evidence="5">KCTC 13128</strain>
    </source>
</reference>
<dbReference type="SUPFAM" id="SSF56529">
    <property type="entry name" value="FAH"/>
    <property type="match status" value="1"/>
</dbReference>
<evidence type="ECO:0000313" key="5">
    <source>
        <dbReference type="Proteomes" id="UP001595279"/>
    </source>
</evidence>
<dbReference type="EMBL" id="JBHRSA010000049">
    <property type="protein sequence ID" value="MFC3041331.1"/>
    <property type="molecule type" value="Genomic_DNA"/>
</dbReference>
<organism evidence="4 5">
    <name type="scientific">Virgibacillus xinjiangensis</name>
    <dbReference type="NCBI Taxonomy" id="393090"/>
    <lineage>
        <taxon>Bacteria</taxon>
        <taxon>Bacillati</taxon>
        <taxon>Bacillota</taxon>
        <taxon>Bacilli</taxon>
        <taxon>Bacillales</taxon>
        <taxon>Bacillaceae</taxon>
        <taxon>Virgibacillus</taxon>
    </lineage>
</organism>
<dbReference type="InterPro" id="IPR051121">
    <property type="entry name" value="FAH"/>
</dbReference>
<keyword evidence="4" id="KW-0378">Hydrolase</keyword>
<dbReference type="InterPro" id="IPR011234">
    <property type="entry name" value="Fumarylacetoacetase-like_C"/>
</dbReference>
<proteinExistence type="inferred from homology"/>
<feature type="domain" description="Fumarylacetoacetase-like C-terminal" evidence="3">
    <location>
        <begin position="97"/>
        <end position="302"/>
    </location>
</feature>
<dbReference type="GO" id="GO:0016787">
    <property type="term" value="F:hydrolase activity"/>
    <property type="evidence" value="ECO:0007669"/>
    <property type="project" value="UniProtKB-KW"/>
</dbReference>
<comment type="similarity">
    <text evidence="1">Belongs to the FAH family.</text>
</comment>
<dbReference type="Gene3D" id="3.90.850.10">
    <property type="entry name" value="Fumarylacetoacetase-like, C-terminal domain"/>
    <property type="match status" value="1"/>
</dbReference>
<keyword evidence="5" id="KW-1185">Reference proteome</keyword>